<accession>A0A495VPF9</accession>
<keyword evidence="1" id="KW-0812">Transmembrane</keyword>
<dbReference type="OrthoDB" id="9776609at2"/>
<protein>
    <submittedName>
        <fullName evidence="2">Putative iron-regulated membrane protein</fullName>
    </submittedName>
</protein>
<feature type="transmembrane region" description="Helical" evidence="1">
    <location>
        <begin position="494"/>
        <end position="512"/>
    </location>
</feature>
<evidence type="ECO:0000256" key="1">
    <source>
        <dbReference type="SAM" id="Phobius"/>
    </source>
</evidence>
<dbReference type="Proteomes" id="UP000270626">
    <property type="component" value="Unassembled WGS sequence"/>
</dbReference>
<evidence type="ECO:0000313" key="3">
    <source>
        <dbReference type="Proteomes" id="UP000270626"/>
    </source>
</evidence>
<dbReference type="RefSeq" id="WP_121459570.1">
    <property type="nucleotide sequence ID" value="NZ_RBXP01000020.1"/>
</dbReference>
<feature type="transmembrane region" description="Helical" evidence="1">
    <location>
        <begin position="354"/>
        <end position="376"/>
    </location>
</feature>
<dbReference type="AlphaFoldDB" id="A0A495VPF9"/>
<feature type="transmembrane region" description="Helical" evidence="1">
    <location>
        <begin position="462"/>
        <end position="488"/>
    </location>
</feature>
<keyword evidence="1" id="KW-0472">Membrane</keyword>
<dbReference type="EMBL" id="RBXP01000020">
    <property type="protein sequence ID" value="RKT49648.1"/>
    <property type="molecule type" value="Genomic_DNA"/>
</dbReference>
<proteinExistence type="predicted"/>
<dbReference type="PANTHER" id="PTHR34219">
    <property type="entry name" value="IRON-REGULATED INNER MEMBRANE PROTEIN-RELATED"/>
    <property type="match status" value="1"/>
</dbReference>
<keyword evidence="3" id="KW-1185">Reference proteome</keyword>
<feature type="transmembrane region" description="Helical" evidence="1">
    <location>
        <begin position="193"/>
        <end position="217"/>
    </location>
</feature>
<keyword evidence="1" id="KW-1133">Transmembrane helix</keyword>
<dbReference type="InterPro" id="IPR005625">
    <property type="entry name" value="PepSY-ass_TM"/>
</dbReference>
<feature type="transmembrane region" description="Helical" evidence="1">
    <location>
        <begin position="145"/>
        <end position="172"/>
    </location>
</feature>
<gene>
    <name evidence="2" type="ORF">DFR40_3314</name>
</gene>
<feature type="transmembrane region" description="Helical" evidence="1">
    <location>
        <begin position="12"/>
        <end position="36"/>
    </location>
</feature>
<feature type="transmembrane region" description="Helical" evidence="1">
    <location>
        <begin position="397"/>
        <end position="418"/>
    </location>
</feature>
<name>A0A495VPF9_9RHOO</name>
<comment type="caution">
    <text evidence="2">The sequence shown here is derived from an EMBL/GenBank/DDBJ whole genome shotgun (WGS) entry which is preliminary data.</text>
</comment>
<organism evidence="2 3">
    <name type="scientific">Azonexus fungiphilus</name>
    <dbReference type="NCBI Taxonomy" id="146940"/>
    <lineage>
        <taxon>Bacteria</taxon>
        <taxon>Pseudomonadati</taxon>
        <taxon>Pseudomonadota</taxon>
        <taxon>Betaproteobacteria</taxon>
        <taxon>Rhodocyclales</taxon>
        <taxon>Azonexaceae</taxon>
        <taxon>Azonexus</taxon>
    </lineage>
</organism>
<dbReference type="PANTHER" id="PTHR34219:SF4">
    <property type="entry name" value="PEPSY DOMAIN-CONTAINING PROTEIN"/>
    <property type="match status" value="1"/>
</dbReference>
<evidence type="ECO:0000313" key="2">
    <source>
        <dbReference type="EMBL" id="RKT49648.1"/>
    </source>
</evidence>
<dbReference type="Pfam" id="PF03929">
    <property type="entry name" value="PepSY_TM"/>
    <property type="match status" value="1"/>
</dbReference>
<sequence length="541" mass="59313">MKQTLRQSMSWLHTWGGLWFTWILFAIFLTGTLGVFDDPISHWMREQGKIGEIAPSTVDQRSRAVELGQRHLAAVSPRADFWSIALPGDENPNLRVFWRADEDAPFKQAQLDPLTGAELQPGASRETEGGHHFVHMHFEFHAGMAGIWIVGAATMAMLVALVSGIIVHKKIFTDFFTFRPGKGQRSWLDGHNALGVLTLPFLFVISYTGLTIFWATYMPAGVLARYDGSEEAFFARLSEEPAPRPLQHIDAPMPELAPLMRRGEAAIGREASFVVVEHAGDRSAAVRVFGRFDPDAENNRLVGRGSGSALYDAITLETLDVQLPNTVRGGSVLQTQRTMNALHFVRFGGYPMKWLYFICGMAASAMLATGAILFMVKRRKKSANEFGAATARVYRGIEVLNVAAIAGLILACAAYFWINRLLPLDVAERGTREIVLFFAVWLASLAHAALRPSLAAWREQLAACALLCLGLPLLNLATTGDWLVAALARGDGETAGVELSAIGFGLIFLAMLRQLRRRAPTLTVDRPETAKTAAIDAIGGR</sequence>
<reference evidence="2 3" key="1">
    <citation type="submission" date="2018-10" db="EMBL/GenBank/DDBJ databases">
        <title>Genomic Encyclopedia of Type Strains, Phase IV (KMG-IV): sequencing the most valuable type-strain genomes for metagenomic binning, comparative biology and taxonomic classification.</title>
        <authorList>
            <person name="Goeker M."/>
        </authorList>
    </citation>
    <scope>NUCLEOTIDE SEQUENCE [LARGE SCALE GENOMIC DNA]</scope>
    <source>
        <strain evidence="2 3">DSM 23841</strain>
    </source>
</reference>
<feature type="transmembrane region" description="Helical" evidence="1">
    <location>
        <begin position="430"/>
        <end position="450"/>
    </location>
</feature>